<dbReference type="GO" id="GO:0006355">
    <property type="term" value="P:regulation of DNA-templated transcription"/>
    <property type="evidence" value="ECO:0007669"/>
    <property type="project" value="InterPro"/>
</dbReference>
<sequence>MSVITNMENKFSSESIDSVDKRRESIDEVIEMMKGYVQIEHSVAVISDLAEKKSYILSGNFRNFLEMDSSEYFTIDSIWEDDIYQRIHPDDLFERHLLELDFFNFLKALAPEERLNYTTNCKIRAINSNKEYQHIMHRNFYLKNSSKGGLWLAVCLYNYSYEMPESFSGIDGKIINTKTGAFFHVETYDNCIGLLSVREKEILVLISKGIISKEIANKLTISINTVNRHRQNILEKLNVSNSIEAVRTANALHLLK</sequence>
<dbReference type="CDD" id="cd06170">
    <property type="entry name" value="LuxR_C_like"/>
    <property type="match status" value="1"/>
</dbReference>
<dbReference type="InterPro" id="IPR000792">
    <property type="entry name" value="Tscrpt_reg_LuxR_C"/>
</dbReference>
<organism evidence="5 6">
    <name type="scientific">Flavobacterium hiemivividum</name>
    <dbReference type="NCBI Taxonomy" id="2541734"/>
    <lineage>
        <taxon>Bacteria</taxon>
        <taxon>Pseudomonadati</taxon>
        <taxon>Bacteroidota</taxon>
        <taxon>Flavobacteriia</taxon>
        <taxon>Flavobacteriales</taxon>
        <taxon>Flavobacteriaceae</taxon>
        <taxon>Flavobacterium</taxon>
    </lineage>
</organism>
<dbReference type="SUPFAM" id="SSF46894">
    <property type="entry name" value="C-terminal effector domain of the bipartite response regulators"/>
    <property type="match status" value="1"/>
</dbReference>
<dbReference type="Gene3D" id="3.30.450.20">
    <property type="entry name" value="PAS domain"/>
    <property type="match status" value="1"/>
</dbReference>
<name>A0A4R5CVI3_9FLAO</name>
<dbReference type="Gene3D" id="1.10.10.10">
    <property type="entry name" value="Winged helix-like DNA-binding domain superfamily/Winged helix DNA-binding domain"/>
    <property type="match status" value="1"/>
</dbReference>
<evidence type="ECO:0000313" key="5">
    <source>
        <dbReference type="EMBL" id="TDE04456.1"/>
    </source>
</evidence>
<dbReference type="InterPro" id="IPR016032">
    <property type="entry name" value="Sig_transdc_resp-reg_C-effctor"/>
</dbReference>
<dbReference type="EMBL" id="SMFO01000004">
    <property type="protein sequence ID" value="TDE04456.1"/>
    <property type="molecule type" value="Genomic_DNA"/>
</dbReference>
<dbReference type="PANTHER" id="PTHR44688:SF16">
    <property type="entry name" value="DNA-BINDING TRANSCRIPTIONAL ACTIVATOR DEVR_DOSR"/>
    <property type="match status" value="1"/>
</dbReference>
<dbReference type="PRINTS" id="PR00038">
    <property type="entry name" value="HTHLUXR"/>
</dbReference>
<protein>
    <submittedName>
        <fullName evidence="5">LuxR family transcriptional regulator</fullName>
    </submittedName>
</protein>
<comment type="caution">
    <text evidence="5">The sequence shown here is derived from an EMBL/GenBank/DDBJ whole genome shotgun (WGS) entry which is preliminary data.</text>
</comment>
<reference evidence="5 6" key="1">
    <citation type="submission" date="2019-03" db="EMBL/GenBank/DDBJ databases">
        <title>Flavobacterium TSA-D2 sp. nov., isolated from arctic soil.</title>
        <authorList>
            <person name="Chaudhary D.K."/>
        </authorList>
    </citation>
    <scope>NUCLEOTIDE SEQUENCE [LARGE SCALE GENOMIC DNA]</scope>
    <source>
        <strain evidence="5 6">TSA-D2</strain>
    </source>
</reference>
<keyword evidence="2" id="KW-0238">DNA-binding</keyword>
<proteinExistence type="predicted"/>
<dbReference type="Pfam" id="PF00196">
    <property type="entry name" value="GerE"/>
    <property type="match status" value="1"/>
</dbReference>
<dbReference type="PROSITE" id="PS00622">
    <property type="entry name" value="HTH_LUXR_1"/>
    <property type="match status" value="1"/>
</dbReference>
<evidence type="ECO:0000256" key="2">
    <source>
        <dbReference type="ARBA" id="ARBA00023125"/>
    </source>
</evidence>
<evidence type="ECO:0000256" key="1">
    <source>
        <dbReference type="ARBA" id="ARBA00023015"/>
    </source>
</evidence>
<dbReference type="Proteomes" id="UP000294597">
    <property type="component" value="Unassembled WGS sequence"/>
</dbReference>
<accession>A0A4R5CVI3</accession>
<dbReference type="AlphaFoldDB" id="A0A4R5CVI3"/>
<keyword evidence="3" id="KW-0804">Transcription</keyword>
<dbReference type="RefSeq" id="WP_132110026.1">
    <property type="nucleotide sequence ID" value="NZ_SMFO01000004.1"/>
</dbReference>
<keyword evidence="1" id="KW-0805">Transcription regulation</keyword>
<dbReference type="GO" id="GO:0003677">
    <property type="term" value="F:DNA binding"/>
    <property type="evidence" value="ECO:0007669"/>
    <property type="project" value="UniProtKB-KW"/>
</dbReference>
<evidence type="ECO:0000256" key="3">
    <source>
        <dbReference type="ARBA" id="ARBA00023163"/>
    </source>
</evidence>
<dbReference type="PROSITE" id="PS50043">
    <property type="entry name" value="HTH_LUXR_2"/>
    <property type="match status" value="1"/>
</dbReference>
<dbReference type="InterPro" id="IPR036388">
    <property type="entry name" value="WH-like_DNA-bd_sf"/>
</dbReference>
<dbReference type="SMART" id="SM00421">
    <property type="entry name" value="HTH_LUXR"/>
    <property type="match status" value="1"/>
</dbReference>
<evidence type="ECO:0000259" key="4">
    <source>
        <dbReference type="PROSITE" id="PS50043"/>
    </source>
</evidence>
<keyword evidence="6" id="KW-1185">Reference proteome</keyword>
<feature type="domain" description="HTH luxR-type" evidence="4">
    <location>
        <begin position="188"/>
        <end position="253"/>
    </location>
</feature>
<evidence type="ECO:0000313" key="6">
    <source>
        <dbReference type="Proteomes" id="UP000294597"/>
    </source>
</evidence>
<dbReference type="PANTHER" id="PTHR44688">
    <property type="entry name" value="DNA-BINDING TRANSCRIPTIONAL ACTIVATOR DEVR_DOSR"/>
    <property type="match status" value="1"/>
</dbReference>
<gene>
    <name evidence="5" type="ORF">E0F98_07325</name>
</gene>